<protein>
    <submittedName>
        <fullName evidence="1">Uncharacterized protein</fullName>
    </submittedName>
</protein>
<keyword evidence="2" id="KW-1185">Reference proteome</keyword>
<name>A0A6A5TW09_9PLEO</name>
<dbReference type="Proteomes" id="UP000800035">
    <property type="component" value="Unassembled WGS sequence"/>
</dbReference>
<gene>
    <name evidence="1" type="ORF">CC80DRAFT_413900</name>
</gene>
<dbReference type="OrthoDB" id="5421239at2759"/>
<dbReference type="PANTHER" id="PTHR35309:SF4">
    <property type="entry name" value="TOCOPHEROL CYCLASE"/>
    <property type="match status" value="1"/>
</dbReference>
<dbReference type="GO" id="GO:0009976">
    <property type="term" value="F:tocopherol cyclase activity"/>
    <property type="evidence" value="ECO:0007669"/>
    <property type="project" value="InterPro"/>
</dbReference>
<sequence length="293" mass="33209">MEHFAPHPNAAFEGWYSKFALPSGAHIALVICAVPNATSLPPYMVSFTYYPASGDRIFQREHWHSPSSSNPHQRIPNNTPEGWLVHFPLPLHWHVHSLSSPAAFRLDIPSLFLPKADEKGRATVHQEKNWANSFPSAHVWLQARDQDSETGICLAGGRVLGMHAFILGFRSPSLDVDVVPPFTLSILGMSPFMRFSVDYEGRGFEIEARNWTHKVVMRARAPNEKGWFGLGAPFKEGHRTDFCTESFLAVVEVRVFEKMGWFGAWEEVGREKFEGASLEFAGEWFEDRGRKRE</sequence>
<evidence type="ECO:0000313" key="2">
    <source>
        <dbReference type="Proteomes" id="UP000800035"/>
    </source>
</evidence>
<evidence type="ECO:0000313" key="1">
    <source>
        <dbReference type="EMBL" id="KAF1956220.1"/>
    </source>
</evidence>
<dbReference type="InterPro" id="IPR025893">
    <property type="entry name" value="Tocopherol_cyclase"/>
</dbReference>
<dbReference type="AlphaFoldDB" id="A0A6A5TW09"/>
<dbReference type="EMBL" id="ML976992">
    <property type="protein sequence ID" value="KAF1956220.1"/>
    <property type="molecule type" value="Genomic_DNA"/>
</dbReference>
<organism evidence="1 2">
    <name type="scientific">Byssothecium circinans</name>
    <dbReference type="NCBI Taxonomy" id="147558"/>
    <lineage>
        <taxon>Eukaryota</taxon>
        <taxon>Fungi</taxon>
        <taxon>Dikarya</taxon>
        <taxon>Ascomycota</taxon>
        <taxon>Pezizomycotina</taxon>
        <taxon>Dothideomycetes</taxon>
        <taxon>Pleosporomycetidae</taxon>
        <taxon>Pleosporales</taxon>
        <taxon>Massarineae</taxon>
        <taxon>Massarinaceae</taxon>
        <taxon>Byssothecium</taxon>
    </lineage>
</organism>
<proteinExistence type="predicted"/>
<dbReference type="PANTHER" id="PTHR35309">
    <property type="match status" value="1"/>
</dbReference>
<reference evidence="1" key="1">
    <citation type="journal article" date="2020" name="Stud. Mycol.">
        <title>101 Dothideomycetes genomes: a test case for predicting lifestyles and emergence of pathogens.</title>
        <authorList>
            <person name="Haridas S."/>
            <person name="Albert R."/>
            <person name="Binder M."/>
            <person name="Bloem J."/>
            <person name="Labutti K."/>
            <person name="Salamov A."/>
            <person name="Andreopoulos B."/>
            <person name="Baker S."/>
            <person name="Barry K."/>
            <person name="Bills G."/>
            <person name="Bluhm B."/>
            <person name="Cannon C."/>
            <person name="Castanera R."/>
            <person name="Culley D."/>
            <person name="Daum C."/>
            <person name="Ezra D."/>
            <person name="Gonzalez J."/>
            <person name="Henrissat B."/>
            <person name="Kuo A."/>
            <person name="Liang C."/>
            <person name="Lipzen A."/>
            <person name="Lutzoni F."/>
            <person name="Magnuson J."/>
            <person name="Mondo S."/>
            <person name="Nolan M."/>
            <person name="Ohm R."/>
            <person name="Pangilinan J."/>
            <person name="Park H.-J."/>
            <person name="Ramirez L."/>
            <person name="Alfaro M."/>
            <person name="Sun H."/>
            <person name="Tritt A."/>
            <person name="Yoshinaga Y."/>
            <person name="Zwiers L.-H."/>
            <person name="Turgeon B."/>
            <person name="Goodwin S."/>
            <person name="Spatafora J."/>
            <person name="Crous P."/>
            <person name="Grigoriev I."/>
        </authorList>
    </citation>
    <scope>NUCLEOTIDE SEQUENCE</scope>
    <source>
        <strain evidence="1">CBS 675.92</strain>
    </source>
</reference>
<accession>A0A6A5TW09</accession>